<reference evidence="4" key="1">
    <citation type="submission" date="2019-08" db="EMBL/GenBank/DDBJ databases">
        <title>Marinilactibacillus psychrotolerans M13-2T whole genome sequencing project.</title>
        <authorList>
            <person name="Ishikawa M."/>
            <person name="Suzuki T."/>
            <person name="Matsutani M."/>
        </authorList>
    </citation>
    <scope>NUCLEOTIDE SEQUENCE</scope>
    <source>
        <strain evidence="4">M13-2T</strain>
    </source>
</reference>
<dbReference type="PANTHER" id="PTHR36435">
    <property type="entry name" value="SLR1288 PROTEIN"/>
    <property type="match status" value="1"/>
</dbReference>
<dbReference type="Proteomes" id="UP000887127">
    <property type="component" value="Unassembled WGS sequence"/>
</dbReference>
<dbReference type="AlphaFoldDB" id="A0AAV3WUA2"/>
<feature type="transmembrane region" description="Helical" evidence="2">
    <location>
        <begin position="211"/>
        <end position="227"/>
    </location>
</feature>
<organism evidence="4 5">
    <name type="scientific">Marinilactibacillus psychrotolerans</name>
    <dbReference type="NCBI Taxonomy" id="191770"/>
    <lineage>
        <taxon>Bacteria</taxon>
        <taxon>Bacillati</taxon>
        <taxon>Bacillota</taxon>
        <taxon>Bacilli</taxon>
        <taxon>Lactobacillales</taxon>
        <taxon>Carnobacteriaceae</taxon>
        <taxon>Marinilactibacillus</taxon>
    </lineage>
</organism>
<proteinExistence type="inferred from homology"/>
<dbReference type="GO" id="GO:0004175">
    <property type="term" value="F:endopeptidase activity"/>
    <property type="evidence" value="ECO:0007669"/>
    <property type="project" value="UniProtKB-ARBA"/>
</dbReference>
<sequence length="255" mass="28681">MKVFEGYPLRKILKREQLLLWGLSPIVLQIVFGVLFVVYFISNNIALIETLESSIALMEYIEPEIIAGTIVGTILGAVLITIVVIWRKIPLFNRKQLSRNEWKIIPGLSKKDWIFLGWYIPVSYILYIGGNILLSYIFGEAEAANQQTIEGMVGLAPVWALFLMIVIAAPIAEEVLFRGLILFRHNSLNASWISVVVSAFLFGLIHMPTDIPSAFSYIGMGFLFAFAAKHTRTVEAGIVYHMLNNLIAFIVLYQA</sequence>
<dbReference type="EMBL" id="BKBI01000011">
    <property type="protein sequence ID" value="GEQ36188.1"/>
    <property type="molecule type" value="Genomic_DNA"/>
</dbReference>
<evidence type="ECO:0000256" key="1">
    <source>
        <dbReference type="ARBA" id="ARBA00009067"/>
    </source>
</evidence>
<dbReference type="PANTHER" id="PTHR36435:SF1">
    <property type="entry name" value="CAAX AMINO TERMINAL PROTEASE FAMILY PROTEIN"/>
    <property type="match status" value="1"/>
</dbReference>
<dbReference type="Pfam" id="PF02517">
    <property type="entry name" value="Rce1-like"/>
    <property type="match status" value="1"/>
</dbReference>
<name>A0AAV3WUA2_9LACT</name>
<evidence type="ECO:0000313" key="4">
    <source>
        <dbReference type="EMBL" id="GEQ36188.1"/>
    </source>
</evidence>
<feature type="transmembrane region" description="Helical" evidence="2">
    <location>
        <begin position="65"/>
        <end position="86"/>
    </location>
</feature>
<dbReference type="GeneID" id="96911374"/>
<keyword evidence="2" id="KW-1133">Transmembrane helix</keyword>
<keyword evidence="2" id="KW-0472">Membrane</keyword>
<accession>A0AAV3WUA2</accession>
<dbReference type="RefSeq" id="WP_091761794.1">
    <property type="nucleotide sequence ID" value="NZ_BJVX01000008.1"/>
</dbReference>
<feature type="transmembrane region" description="Helical" evidence="2">
    <location>
        <begin position="188"/>
        <end position="205"/>
    </location>
</feature>
<feature type="transmembrane region" description="Helical" evidence="2">
    <location>
        <begin position="234"/>
        <end position="253"/>
    </location>
</feature>
<dbReference type="InterPro" id="IPR052710">
    <property type="entry name" value="CAAX_protease"/>
</dbReference>
<comment type="caution">
    <text evidence="4">The sequence shown here is derived from an EMBL/GenBank/DDBJ whole genome shotgun (WGS) entry which is preliminary data.</text>
</comment>
<feature type="transmembrane region" description="Helical" evidence="2">
    <location>
        <begin position="113"/>
        <end position="138"/>
    </location>
</feature>
<keyword evidence="2" id="KW-0812">Transmembrane</keyword>
<protein>
    <recommendedName>
        <fullName evidence="3">CAAX prenyl protease 2/Lysostaphin resistance protein A-like domain-containing protein</fullName>
    </recommendedName>
</protein>
<evidence type="ECO:0000313" key="5">
    <source>
        <dbReference type="Proteomes" id="UP000887127"/>
    </source>
</evidence>
<feature type="transmembrane region" description="Helical" evidence="2">
    <location>
        <begin position="158"/>
        <end position="176"/>
    </location>
</feature>
<feature type="domain" description="CAAX prenyl protease 2/Lysostaphin resistance protein A-like" evidence="3">
    <location>
        <begin position="158"/>
        <end position="247"/>
    </location>
</feature>
<gene>
    <name evidence="4" type="ORF">M132T_16960</name>
</gene>
<comment type="similarity">
    <text evidence="1">Belongs to the UPF0177 family.</text>
</comment>
<evidence type="ECO:0000259" key="3">
    <source>
        <dbReference type="Pfam" id="PF02517"/>
    </source>
</evidence>
<dbReference type="InterPro" id="IPR003675">
    <property type="entry name" value="Rce1/LyrA-like_dom"/>
</dbReference>
<feature type="transmembrane region" description="Helical" evidence="2">
    <location>
        <begin position="18"/>
        <end position="41"/>
    </location>
</feature>
<dbReference type="GO" id="GO:0080120">
    <property type="term" value="P:CAAX-box protein maturation"/>
    <property type="evidence" value="ECO:0007669"/>
    <property type="project" value="UniProtKB-ARBA"/>
</dbReference>
<evidence type="ECO:0000256" key="2">
    <source>
        <dbReference type="SAM" id="Phobius"/>
    </source>
</evidence>